<organism evidence="1 2">
    <name type="scientific">Parascaris equorum</name>
    <name type="common">Equine roundworm</name>
    <dbReference type="NCBI Taxonomy" id="6256"/>
    <lineage>
        <taxon>Eukaryota</taxon>
        <taxon>Metazoa</taxon>
        <taxon>Ecdysozoa</taxon>
        <taxon>Nematoda</taxon>
        <taxon>Chromadorea</taxon>
        <taxon>Rhabditida</taxon>
        <taxon>Spirurina</taxon>
        <taxon>Ascaridomorpha</taxon>
        <taxon>Ascaridoidea</taxon>
        <taxon>Ascarididae</taxon>
        <taxon>Parascaris</taxon>
    </lineage>
</organism>
<keyword evidence="1" id="KW-1185">Reference proteome</keyword>
<accession>A0A914SA36</accession>
<dbReference type="Proteomes" id="UP000887564">
    <property type="component" value="Unplaced"/>
</dbReference>
<evidence type="ECO:0000313" key="2">
    <source>
        <dbReference type="WBParaSite" id="PEQ_0001101101-mRNA-1"/>
    </source>
</evidence>
<protein>
    <submittedName>
        <fullName evidence="2">Uncharacterized protein</fullName>
    </submittedName>
</protein>
<reference evidence="2" key="1">
    <citation type="submission" date="2022-11" db="UniProtKB">
        <authorList>
            <consortium name="WormBaseParasite"/>
        </authorList>
    </citation>
    <scope>IDENTIFICATION</scope>
</reference>
<name>A0A914SA36_PAREQ</name>
<evidence type="ECO:0000313" key="1">
    <source>
        <dbReference type="Proteomes" id="UP000887564"/>
    </source>
</evidence>
<dbReference type="AlphaFoldDB" id="A0A914SA36"/>
<dbReference type="WBParaSite" id="PEQ_0001101101-mRNA-1">
    <property type="protein sequence ID" value="PEQ_0001101101-mRNA-1"/>
    <property type="gene ID" value="PEQ_0001101101"/>
</dbReference>
<proteinExistence type="predicted"/>
<sequence>MDDDETGELMLNGANQLMDQIMGYVRACADSKRRRPPVKEADDALQFAPDLPDTSPFKAVMCKPNRRKKFVDGLIAKAKVSFTLFTS</sequence>